<gene>
    <name evidence="1" type="ORF">RRG08_016911</name>
</gene>
<accession>A0AAE0ZN17</accession>
<organism evidence="1 2">
    <name type="scientific">Elysia crispata</name>
    <name type="common">lettuce slug</name>
    <dbReference type="NCBI Taxonomy" id="231223"/>
    <lineage>
        <taxon>Eukaryota</taxon>
        <taxon>Metazoa</taxon>
        <taxon>Spiralia</taxon>
        <taxon>Lophotrochozoa</taxon>
        <taxon>Mollusca</taxon>
        <taxon>Gastropoda</taxon>
        <taxon>Heterobranchia</taxon>
        <taxon>Euthyneura</taxon>
        <taxon>Panpulmonata</taxon>
        <taxon>Sacoglossa</taxon>
        <taxon>Placobranchoidea</taxon>
        <taxon>Plakobranchidae</taxon>
        <taxon>Elysia</taxon>
    </lineage>
</organism>
<sequence>QKIGNVELFWPK</sequence>
<name>A0AAE0ZN17_9GAST</name>
<dbReference type="EMBL" id="JAWDGP010003728">
    <property type="protein sequence ID" value="KAK3771507.1"/>
    <property type="molecule type" value="Genomic_DNA"/>
</dbReference>
<protein>
    <submittedName>
        <fullName evidence="1">Uncharacterized protein</fullName>
    </submittedName>
</protein>
<proteinExistence type="predicted"/>
<feature type="non-terminal residue" evidence="1">
    <location>
        <position position="1"/>
    </location>
</feature>
<dbReference type="Proteomes" id="UP001283361">
    <property type="component" value="Unassembled WGS sequence"/>
</dbReference>
<keyword evidence="2" id="KW-1185">Reference proteome</keyword>
<comment type="caution">
    <text evidence="1">The sequence shown here is derived from an EMBL/GenBank/DDBJ whole genome shotgun (WGS) entry which is preliminary data.</text>
</comment>
<reference evidence="1" key="1">
    <citation type="journal article" date="2023" name="G3 (Bethesda)">
        <title>A reference genome for the long-term kleptoplast-retaining sea slug Elysia crispata morphotype clarki.</title>
        <authorList>
            <person name="Eastman K.E."/>
            <person name="Pendleton A.L."/>
            <person name="Shaikh M.A."/>
            <person name="Suttiyut T."/>
            <person name="Ogas R."/>
            <person name="Tomko P."/>
            <person name="Gavelis G."/>
            <person name="Widhalm J.R."/>
            <person name="Wisecaver J.H."/>
        </authorList>
    </citation>
    <scope>NUCLEOTIDE SEQUENCE</scope>
    <source>
        <strain evidence="1">ECLA1</strain>
    </source>
</reference>
<evidence type="ECO:0000313" key="1">
    <source>
        <dbReference type="EMBL" id="KAK3771507.1"/>
    </source>
</evidence>
<evidence type="ECO:0000313" key="2">
    <source>
        <dbReference type="Proteomes" id="UP001283361"/>
    </source>
</evidence>